<organism evidence="4 5">
    <name type="scientific">Thermincola potens (strain JR)</name>
    <dbReference type="NCBI Taxonomy" id="635013"/>
    <lineage>
        <taxon>Bacteria</taxon>
        <taxon>Bacillati</taxon>
        <taxon>Bacillota</taxon>
        <taxon>Clostridia</taxon>
        <taxon>Eubacteriales</taxon>
        <taxon>Thermincolaceae</taxon>
        <taxon>Thermincola</taxon>
    </lineage>
</organism>
<reference evidence="4 5" key="1">
    <citation type="submission" date="2010-05" db="EMBL/GenBank/DDBJ databases">
        <title>Complete sequence of Thermincola sp. JR.</title>
        <authorList>
            <consortium name="US DOE Joint Genome Institute"/>
            <person name="Lucas S."/>
            <person name="Copeland A."/>
            <person name="Lapidus A."/>
            <person name="Cheng J.-F."/>
            <person name="Bruce D."/>
            <person name="Goodwin L."/>
            <person name="Pitluck S."/>
            <person name="Chertkov O."/>
            <person name="Detter J.C."/>
            <person name="Han C."/>
            <person name="Tapia R."/>
            <person name="Land M."/>
            <person name="Hauser L."/>
            <person name="Kyrpides N."/>
            <person name="Mikhailova N."/>
            <person name="Hazen T.C."/>
            <person name="Woyke T."/>
        </authorList>
    </citation>
    <scope>NUCLEOTIDE SEQUENCE [LARGE SCALE GENOMIC DNA]</scope>
    <source>
        <strain evidence="4 5">JR</strain>
    </source>
</reference>
<feature type="transmembrane region" description="Helical" evidence="2">
    <location>
        <begin position="283"/>
        <end position="299"/>
    </location>
</feature>
<feature type="transmembrane region" description="Helical" evidence="2">
    <location>
        <begin position="163"/>
        <end position="183"/>
    </location>
</feature>
<name>D5XET3_THEPJ</name>
<dbReference type="AlphaFoldDB" id="D5XET3"/>
<keyword evidence="5" id="KW-1185">Reference proteome</keyword>
<feature type="transmembrane region" description="Helical" evidence="2">
    <location>
        <begin position="256"/>
        <end position="277"/>
    </location>
</feature>
<gene>
    <name evidence="4" type="ordered locus">TherJR_1292</name>
</gene>
<sequence>MRNFVRRNLMPESTTDKPLINPYLAVLVGVLAVSFSSLFVKLSSAPSIVIATYRLLFSFLILAPFTVTVKRSDLKSMSQKEILMAAASGIFLAMHFFTWFTSLKYTSVASSTVLVTTQPIFVVLGSYLFFKEKITVKAMLGGALALTGSVIVGASDFRVGADALFGDVLALAAAVLVSGYLIIGRRLRSMVSLSAYTFVTYGSASLTLVLISFVSRTPFFPYSLKDWLLFLALAVVCTILGHTSFNWALRYLPASVIAVSVLGEPIGAIIWALVFLAEIPTPRQIFGGAVILIGIYIFTRSSRKPPAREIQSNFHIGLHQ</sequence>
<dbReference type="eggNOG" id="COG0697">
    <property type="taxonomic scope" value="Bacteria"/>
</dbReference>
<dbReference type="PANTHER" id="PTHR22911:SF76">
    <property type="entry name" value="EAMA DOMAIN-CONTAINING PROTEIN"/>
    <property type="match status" value="1"/>
</dbReference>
<dbReference type="InterPro" id="IPR000620">
    <property type="entry name" value="EamA_dom"/>
</dbReference>
<accession>D5XET3</accession>
<dbReference type="Pfam" id="PF00892">
    <property type="entry name" value="EamA"/>
    <property type="match status" value="2"/>
</dbReference>
<keyword evidence="2" id="KW-0812">Transmembrane</keyword>
<evidence type="ECO:0000256" key="2">
    <source>
        <dbReference type="SAM" id="Phobius"/>
    </source>
</evidence>
<keyword evidence="2" id="KW-1133">Transmembrane helix</keyword>
<dbReference type="GO" id="GO:0016020">
    <property type="term" value="C:membrane"/>
    <property type="evidence" value="ECO:0007669"/>
    <property type="project" value="InterPro"/>
</dbReference>
<evidence type="ECO:0000313" key="5">
    <source>
        <dbReference type="Proteomes" id="UP000002377"/>
    </source>
</evidence>
<dbReference type="Proteomes" id="UP000002377">
    <property type="component" value="Chromosome"/>
</dbReference>
<comment type="similarity">
    <text evidence="1">Belongs to the EamA transporter family.</text>
</comment>
<feature type="transmembrane region" description="Helical" evidence="2">
    <location>
        <begin position="195"/>
        <end position="215"/>
    </location>
</feature>
<evidence type="ECO:0000256" key="1">
    <source>
        <dbReference type="ARBA" id="ARBA00007362"/>
    </source>
</evidence>
<feature type="domain" description="EamA" evidence="3">
    <location>
        <begin position="165"/>
        <end position="299"/>
    </location>
</feature>
<evidence type="ECO:0000259" key="3">
    <source>
        <dbReference type="Pfam" id="PF00892"/>
    </source>
</evidence>
<dbReference type="SUPFAM" id="SSF103481">
    <property type="entry name" value="Multidrug resistance efflux transporter EmrE"/>
    <property type="match status" value="2"/>
</dbReference>
<dbReference type="Gene3D" id="1.10.3730.20">
    <property type="match status" value="2"/>
</dbReference>
<keyword evidence="2" id="KW-0472">Membrane</keyword>
<dbReference type="EMBL" id="CP002028">
    <property type="protein sequence ID" value="ADG82154.1"/>
    <property type="molecule type" value="Genomic_DNA"/>
</dbReference>
<dbReference type="HOGENOM" id="CLU_033863_0_2_9"/>
<proteinExistence type="inferred from homology"/>
<feature type="transmembrane region" description="Helical" evidence="2">
    <location>
        <begin position="227"/>
        <end position="249"/>
    </location>
</feature>
<feature type="transmembrane region" description="Helical" evidence="2">
    <location>
        <begin position="81"/>
        <end position="102"/>
    </location>
</feature>
<feature type="transmembrane region" description="Helical" evidence="2">
    <location>
        <begin position="48"/>
        <end position="69"/>
    </location>
</feature>
<feature type="transmembrane region" description="Helical" evidence="2">
    <location>
        <begin position="20"/>
        <end position="42"/>
    </location>
</feature>
<feature type="transmembrane region" description="Helical" evidence="2">
    <location>
        <begin position="137"/>
        <end position="157"/>
    </location>
</feature>
<feature type="transmembrane region" description="Helical" evidence="2">
    <location>
        <begin position="108"/>
        <end position="130"/>
    </location>
</feature>
<dbReference type="RefSeq" id="WP_013120172.1">
    <property type="nucleotide sequence ID" value="NC_014152.1"/>
</dbReference>
<dbReference type="KEGG" id="tjr:TherJR_1292"/>
<feature type="domain" description="EamA" evidence="3">
    <location>
        <begin position="23"/>
        <end position="152"/>
    </location>
</feature>
<dbReference type="PANTHER" id="PTHR22911">
    <property type="entry name" value="ACYL-MALONYL CONDENSING ENZYME-RELATED"/>
    <property type="match status" value="1"/>
</dbReference>
<dbReference type="InterPro" id="IPR037185">
    <property type="entry name" value="EmrE-like"/>
</dbReference>
<protein>
    <recommendedName>
        <fullName evidence="3">EamA domain-containing protein</fullName>
    </recommendedName>
</protein>
<evidence type="ECO:0000313" key="4">
    <source>
        <dbReference type="EMBL" id="ADG82154.1"/>
    </source>
</evidence>